<protein>
    <submittedName>
        <fullName evidence="3">Uroporphyrinogen-III synthase</fullName>
        <ecNumber evidence="2">4.2.1.75</ecNumber>
    </submittedName>
</protein>
<dbReference type="InterPro" id="IPR036108">
    <property type="entry name" value="4pyrrol_syn_uPrphyn_synt_sf"/>
</dbReference>
<dbReference type="EC" id="4.2.1.75" evidence="2"/>
<organism evidence="3 4">
    <name type="scientific">Rhodococcus qingshengii</name>
    <dbReference type="NCBI Taxonomy" id="334542"/>
    <lineage>
        <taxon>Bacteria</taxon>
        <taxon>Bacillati</taxon>
        <taxon>Actinomycetota</taxon>
        <taxon>Actinomycetes</taxon>
        <taxon>Mycobacteriales</taxon>
        <taxon>Nocardiaceae</taxon>
        <taxon>Rhodococcus</taxon>
        <taxon>Rhodococcus erythropolis group</taxon>
    </lineage>
</organism>
<dbReference type="SUPFAM" id="SSF69618">
    <property type="entry name" value="HemD-like"/>
    <property type="match status" value="1"/>
</dbReference>
<dbReference type="Proteomes" id="UP001217325">
    <property type="component" value="Unassembled WGS sequence"/>
</dbReference>
<dbReference type="EMBL" id="JARDXE010000003">
    <property type="protein sequence ID" value="MDE8644741.1"/>
    <property type="molecule type" value="Genomic_DNA"/>
</dbReference>
<dbReference type="GO" id="GO:0004852">
    <property type="term" value="F:uroporphyrinogen-III synthase activity"/>
    <property type="evidence" value="ECO:0007669"/>
    <property type="project" value="UniProtKB-EC"/>
</dbReference>
<gene>
    <name evidence="3" type="ORF">CHR55_17940</name>
    <name evidence="2" type="ORF">PXH69_07255</name>
</gene>
<dbReference type="RefSeq" id="WP_007726271.1">
    <property type="nucleotide sequence ID" value="NZ_JARDXE010000003.1"/>
</dbReference>
<proteinExistence type="predicted"/>
<dbReference type="Gene3D" id="3.40.50.10090">
    <property type="match status" value="2"/>
</dbReference>
<name>A0A2A5J8P2_RHOSG</name>
<sequence>MAEHDLAGATIALTAERRVEEFATLLERRGAEIVRTPVIHVLPLVDDRDLRTQTSALIADPPELVVISTGIGFRGWLEAVASWGLTEEFLGALAHTRIIARGPKATGAIRGAGLREEWSPSGESSEEVLAHLGSEGVAGLRIAVQLHGTITEWEPLTDLSASLADIGAVVTPVSVYRWIRPPDQSPVRALVAAVRSGAIDALTFTSAPAVSSMLSTAKEMGELERFVAAMRGPVPTYCVGPVTAAPLELLGVPTIQPERSRLGSLARLIIDDLPTRRHRPE</sequence>
<keyword evidence="2" id="KW-0456">Lyase</keyword>
<accession>A0A2A5J8P2</accession>
<dbReference type="CDD" id="cd06578">
    <property type="entry name" value="HemD"/>
    <property type="match status" value="1"/>
</dbReference>
<dbReference type="Pfam" id="PF02602">
    <property type="entry name" value="HEM4"/>
    <property type="match status" value="1"/>
</dbReference>
<reference evidence="2" key="2">
    <citation type="submission" date="2023-02" db="EMBL/GenBank/DDBJ databases">
        <title>A novel hydrolase synthesized by Rhodococcus erythropolis HQ is responsible for the detoxification of Zearalenone.</title>
        <authorList>
            <person name="Hu J."/>
            <person name="Xu J."/>
        </authorList>
    </citation>
    <scope>NUCLEOTIDE SEQUENCE</scope>
    <source>
        <strain evidence="2">HQ</strain>
    </source>
</reference>
<dbReference type="InterPro" id="IPR039793">
    <property type="entry name" value="UROS/Hem4"/>
</dbReference>
<dbReference type="GO" id="GO:0006780">
    <property type="term" value="P:uroporphyrinogen III biosynthetic process"/>
    <property type="evidence" value="ECO:0007669"/>
    <property type="project" value="InterPro"/>
</dbReference>
<dbReference type="EMBL" id="NOVD01000012">
    <property type="protein sequence ID" value="PCK25873.1"/>
    <property type="molecule type" value="Genomic_DNA"/>
</dbReference>
<evidence type="ECO:0000259" key="1">
    <source>
        <dbReference type="Pfam" id="PF02602"/>
    </source>
</evidence>
<dbReference type="AlphaFoldDB" id="A0A2A5J8P2"/>
<reference evidence="3 4" key="1">
    <citation type="submission" date="2017-07" db="EMBL/GenBank/DDBJ databases">
        <title>Draft sequence of Rhodococcus enclensis 23b-28.</title>
        <authorList>
            <person name="Besaury L."/>
            <person name="Sancelme M."/>
            <person name="Amato P."/>
            <person name="Lallement A."/>
            <person name="Delort A.-M."/>
        </authorList>
    </citation>
    <scope>NUCLEOTIDE SEQUENCE [LARGE SCALE GENOMIC DNA]</scope>
    <source>
        <strain evidence="3 4">23b-28</strain>
    </source>
</reference>
<evidence type="ECO:0000313" key="4">
    <source>
        <dbReference type="Proteomes" id="UP000230886"/>
    </source>
</evidence>
<dbReference type="Proteomes" id="UP000230886">
    <property type="component" value="Unassembled WGS sequence"/>
</dbReference>
<evidence type="ECO:0000313" key="3">
    <source>
        <dbReference type="EMBL" id="PCK25873.1"/>
    </source>
</evidence>
<comment type="caution">
    <text evidence="3">The sequence shown here is derived from an EMBL/GenBank/DDBJ whole genome shotgun (WGS) entry which is preliminary data.</text>
</comment>
<dbReference type="PANTHER" id="PTHR40082">
    <property type="entry name" value="BLR5956 PROTEIN"/>
    <property type="match status" value="1"/>
</dbReference>
<feature type="domain" description="Tetrapyrrole biosynthesis uroporphyrinogen III synthase" evidence="1">
    <location>
        <begin position="21"/>
        <end position="266"/>
    </location>
</feature>
<dbReference type="NCBIfam" id="NF005568">
    <property type="entry name" value="PRK07239.1"/>
    <property type="match status" value="1"/>
</dbReference>
<evidence type="ECO:0000313" key="2">
    <source>
        <dbReference type="EMBL" id="MDE8644741.1"/>
    </source>
</evidence>
<dbReference type="PANTHER" id="PTHR40082:SF1">
    <property type="entry name" value="BLR5956 PROTEIN"/>
    <property type="match status" value="1"/>
</dbReference>
<dbReference type="InterPro" id="IPR003754">
    <property type="entry name" value="4pyrrol_synth_uPrphyn_synth"/>
</dbReference>